<dbReference type="EMBL" id="CABPRJ010000052">
    <property type="protein sequence ID" value="VVC26919.1"/>
    <property type="molecule type" value="Genomic_DNA"/>
</dbReference>
<reference evidence="1 2" key="1">
    <citation type="submission" date="2019-08" db="EMBL/GenBank/DDBJ databases">
        <authorList>
            <person name="Alioto T."/>
            <person name="Alioto T."/>
            <person name="Gomez Garrido J."/>
        </authorList>
    </citation>
    <scope>NUCLEOTIDE SEQUENCE [LARGE SCALE GENOMIC DNA]</scope>
</reference>
<dbReference type="OrthoDB" id="8194272at2759"/>
<protein>
    <submittedName>
        <fullName evidence="1">Uncharacterized protein</fullName>
    </submittedName>
</protein>
<gene>
    <name evidence="1" type="ORF">CINCED_3A020719</name>
</gene>
<keyword evidence="2" id="KW-1185">Reference proteome</keyword>
<dbReference type="Proteomes" id="UP000325440">
    <property type="component" value="Unassembled WGS sequence"/>
</dbReference>
<accession>A0A5E4M6M9</accession>
<name>A0A5E4M6M9_9HEMI</name>
<organism evidence="1 2">
    <name type="scientific">Cinara cedri</name>
    <dbReference type="NCBI Taxonomy" id="506608"/>
    <lineage>
        <taxon>Eukaryota</taxon>
        <taxon>Metazoa</taxon>
        <taxon>Ecdysozoa</taxon>
        <taxon>Arthropoda</taxon>
        <taxon>Hexapoda</taxon>
        <taxon>Insecta</taxon>
        <taxon>Pterygota</taxon>
        <taxon>Neoptera</taxon>
        <taxon>Paraneoptera</taxon>
        <taxon>Hemiptera</taxon>
        <taxon>Sternorrhyncha</taxon>
        <taxon>Aphidomorpha</taxon>
        <taxon>Aphidoidea</taxon>
        <taxon>Aphididae</taxon>
        <taxon>Lachninae</taxon>
        <taxon>Cinara</taxon>
    </lineage>
</organism>
<dbReference type="AlphaFoldDB" id="A0A5E4M6M9"/>
<sequence>MKVTWRKILSDWKSSAEGLKNPVLQKQTFPSLLKMLLNLLQPTIATSLQMDFVHVEYTLLFKLQVIGKIAKYWQSYQLPKSYKDIF</sequence>
<evidence type="ECO:0000313" key="2">
    <source>
        <dbReference type="Proteomes" id="UP000325440"/>
    </source>
</evidence>
<evidence type="ECO:0000313" key="1">
    <source>
        <dbReference type="EMBL" id="VVC26919.1"/>
    </source>
</evidence>
<proteinExistence type="predicted"/>